<dbReference type="Proteomes" id="UP001175271">
    <property type="component" value="Unassembled WGS sequence"/>
</dbReference>
<comment type="caution">
    <text evidence="2">The sequence shown here is derived from an EMBL/GenBank/DDBJ whole genome shotgun (WGS) entry which is preliminary data.</text>
</comment>
<feature type="region of interest" description="Disordered" evidence="1">
    <location>
        <begin position="1"/>
        <end position="39"/>
    </location>
</feature>
<dbReference type="Gene3D" id="1.20.5.320">
    <property type="entry name" value="6-Phosphogluconate Dehydrogenase, domain 3"/>
    <property type="match status" value="1"/>
</dbReference>
<gene>
    <name evidence="2" type="ORF">QR680_007068</name>
</gene>
<evidence type="ECO:0000256" key="1">
    <source>
        <dbReference type="SAM" id="MobiDB-lite"/>
    </source>
</evidence>
<dbReference type="EMBL" id="JAUCMV010000003">
    <property type="protein sequence ID" value="KAK0413939.1"/>
    <property type="molecule type" value="Genomic_DNA"/>
</dbReference>
<reference evidence="2" key="1">
    <citation type="submission" date="2023-06" db="EMBL/GenBank/DDBJ databases">
        <title>Genomic analysis of the entomopathogenic nematode Steinernema hermaphroditum.</title>
        <authorList>
            <person name="Schwarz E.M."/>
            <person name="Heppert J.K."/>
            <person name="Baniya A."/>
            <person name="Schwartz H.T."/>
            <person name="Tan C.-H."/>
            <person name="Antoshechkin I."/>
            <person name="Sternberg P.W."/>
            <person name="Goodrich-Blair H."/>
            <person name="Dillman A.R."/>
        </authorList>
    </citation>
    <scope>NUCLEOTIDE SEQUENCE</scope>
    <source>
        <strain evidence="2">PS9179</strain>
        <tissue evidence="2">Whole animal</tissue>
    </source>
</reference>
<sequence length="73" mass="7277">MFEECEYQATKCPSGTAGPPGTPGKPGDPGSKGDDGKIGIHGMLVVEHKKCVLCPAGPAGSQDPDGPAADAKN</sequence>
<keyword evidence="3" id="KW-1185">Reference proteome</keyword>
<name>A0AA39HZ56_9BILA</name>
<dbReference type="AlphaFoldDB" id="A0AA39HZ56"/>
<organism evidence="2 3">
    <name type="scientific">Steinernema hermaphroditum</name>
    <dbReference type="NCBI Taxonomy" id="289476"/>
    <lineage>
        <taxon>Eukaryota</taxon>
        <taxon>Metazoa</taxon>
        <taxon>Ecdysozoa</taxon>
        <taxon>Nematoda</taxon>
        <taxon>Chromadorea</taxon>
        <taxon>Rhabditida</taxon>
        <taxon>Tylenchina</taxon>
        <taxon>Panagrolaimomorpha</taxon>
        <taxon>Strongyloidoidea</taxon>
        <taxon>Steinernematidae</taxon>
        <taxon>Steinernema</taxon>
    </lineage>
</organism>
<evidence type="ECO:0000313" key="3">
    <source>
        <dbReference type="Proteomes" id="UP001175271"/>
    </source>
</evidence>
<evidence type="ECO:0008006" key="4">
    <source>
        <dbReference type="Google" id="ProtNLM"/>
    </source>
</evidence>
<protein>
    <recommendedName>
        <fullName evidence="4">Nematode cuticle collagen N-terminal domain-containing protein</fullName>
    </recommendedName>
</protein>
<accession>A0AA39HZ56</accession>
<proteinExistence type="predicted"/>
<evidence type="ECO:0000313" key="2">
    <source>
        <dbReference type="EMBL" id="KAK0413939.1"/>
    </source>
</evidence>